<reference evidence="1 2" key="1">
    <citation type="submission" date="2018-12" db="EMBL/GenBank/DDBJ databases">
        <authorList>
            <person name="Grouzdev D.S."/>
            <person name="Krutkina M.S."/>
        </authorList>
    </citation>
    <scope>NUCLEOTIDE SEQUENCE [LARGE SCALE GENOMIC DNA]</scope>
    <source>
        <strain evidence="1 2">RmlP026</strain>
    </source>
</reference>
<evidence type="ECO:0000313" key="2">
    <source>
        <dbReference type="Proteomes" id="UP000290759"/>
    </source>
</evidence>
<organism evidence="1 2">
    <name type="scientific">Lichenibacterium minor</name>
    <dbReference type="NCBI Taxonomy" id="2316528"/>
    <lineage>
        <taxon>Bacteria</taxon>
        <taxon>Pseudomonadati</taxon>
        <taxon>Pseudomonadota</taxon>
        <taxon>Alphaproteobacteria</taxon>
        <taxon>Hyphomicrobiales</taxon>
        <taxon>Lichenihabitantaceae</taxon>
        <taxon>Lichenibacterium</taxon>
    </lineage>
</organism>
<keyword evidence="2" id="KW-1185">Reference proteome</keyword>
<protein>
    <submittedName>
        <fullName evidence="1">Uncharacterized protein</fullName>
    </submittedName>
</protein>
<dbReference type="RefSeq" id="WP_129229792.1">
    <property type="nucleotide sequence ID" value="NZ_QYBB01000068.1"/>
</dbReference>
<dbReference type="AlphaFoldDB" id="A0A4Q2TYH1"/>
<dbReference type="EMBL" id="QYBB01000068">
    <property type="protein sequence ID" value="RYC29133.1"/>
    <property type="molecule type" value="Genomic_DNA"/>
</dbReference>
<evidence type="ECO:0000313" key="1">
    <source>
        <dbReference type="EMBL" id="RYC29133.1"/>
    </source>
</evidence>
<sequence>MTEGTSRFHGLRWVCLMAVYGSEGVWQMDGTEGMLDDLPVPTALRDRIDAWQAVYDEHDDMDEDAPVLDADRFAADGLALARSVKAALPDWTVIYHDEARSRRGLPRDACEYEITTRPG</sequence>
<proteinExistence type="predicted"/>
<gene>
    <name evidence="1" type="ORF">D3273_25600</name>
</gene>
<name>A0A4Q2TYH1_9HYPH</name>
<reference evidence="1 2" key="2">
    <citation type="submission" date="2019-02" db="EMBL/GenBank/DDBJ databases">
        <title>'Lichenibacterium ramalinii' gen. nov. sp. nov., 'Lichenibacterium minor' gen. nov. sp. nov.</title>
        <authorList>
            <person name="Pankratov T."/>
        </authorList>
    </citation>
    <scope>NUCLEOTIDE SEQUENCE [LARGE SCALE GENOMIC DNA]</scope>
    <source>
        <strain evidence="1 2">RmlP026</strain>
    </source>
</reference>
<dbReference type="Proteomes" id="UP000290759">
    <property type="component" value="Unassembled WGS sequence"/>
</dbReference>
<comment type="caution">
    <text evidence="1">The sequence shown here is derived from an EMBL/GenBank/DDBJ whole genome shotgun (WGS) entry which is preliminary data.</text>
</comment>
<accession>A0A4Q2TYH1</accession>
<dbReference type="OrthoDB" id="8448837at2"/>